<keyword evidence="8" id="KW-1185">Reference proteome</keyword>
<dbReference type="InterPro" id="IPR035897">
    <property type="entry name" value="Toll_tir_struct_dom_sf"/>
</dbReference>
<dbReference type="PROSITE" id="PS00478">
    <property type="entry name" value="LIM_DOMAIN_1"/>
    <property type="match status" value="1"/>
</dbReference>
<protein>
    <submittedName>
        <fullName evidence="9">Protein DA1-related 4</fullName>
    </submittedName>
</protein>
<keyword evidence="5" id="KW-0440">LIM domain</keyword>
<dbReference type="InterPro" id="IPR027417">
    <property type="entry name" value="P-loop_NTPase"/>
</dbReference>
<dbReference type="Gene3D" id="3.40.50.300">
    <property type="entry name" value="P-loop containing nucleotide triphosphate hydrolases"/>
    <property type="match status" value="1"/>
</dbReference>
<evidence type="ECO:0000256" key="4">
    <source>
        <dbReference type="ARBA" id="ARBA00022833"/>
    </source>
</evidence>
<dbReference type="SUPFAM" id="SSF57716">
    <property type="entry name" value="Glucocorticoid receptor-like (DNA-binding domain)"/>
    <property type="match status" value="1"/>
</dbReference>
<feature type="domain" description="LIM zinc-binding" evidence="6">
    <location>
        <begin position="1257"/>
        <end position="1328"/>
    </location>
</feature>
<evidence type="ECO:0000259" key="6">
    <source>
        <dbReference type="PROSITE" id="PS50023"/>
    </source>
</evidence>
<dbReference type="Pfam" id="PF07725">
    <property type="entry name" value="LRR_3"/>
    <property type="match status" value="1"/>
</dbReference>
<name>A0ABM0T3X1_CAMSA</name>
<evidence type="ECO:0000256" key="3">
    <source>
        <dbReference type="ARBA" id="ARBA00022737"/>
    </source>
</evidence>
<accession>A0ABM0T3X1</accession>
<dbReference type="SUPFAM" id="SSF52540">
    <property type="entry name" value="P-loop containing nucleoside triphosphate hydrolases"/>
    <property type="match status" value="1"/>
</dbReference>
<dbReference type="PROSITE" id="PS50104">
    <property type="entry name" value="TIR"/>
    <property type="match status" value="1"/>
</dbReference>
<dbReference type="PRINTS" id="PR00364">
    <property type="entry name" value="DISEASERSIST"/>
</dbReference>
<dbReference type="Gene3D" id="3.80.10.10">
    <property type="entry name" value="Ribonuclease Inhibitor"/>
    <property type="match status" value="2"/>
</dbReference>
<keyword evidence="4 5" id="KW-0862">Zinc</keyword>
<evidence type="ECO:0000256" key="5">
    <source>
        <dbReference type="PROSITE-ProRule" id="PRU00125"/>
    </source>
</evidence>
<dbReference type="InterPro" id="IPR002182">
    <property type="entry name" value="NB-ARC"/>
</dbReference>
<keyword evidence="2 5" id="KW-0479">Metal-binding</keyword>
<keyword evidence="1" id="KW-0433">Leucine-rich repeat</keyword>
<dbReference type="PANTHER" id="PTHR24209">
    <property type="entry name" value="PROTEIN DA1-RELATED 2"/>
    <property type="match status" value="1"/>
</dbReference>
<dbReference type="SUPFAM" id="SSF46785">
    <property type="entry name" value="Winged helix' DNA-binding domain"/>
    <property type="match status" value="1"/>
</dbReference>
<dbReference type="SUPFAM" id="SSF52058">
    <property type="entry name" value="L domain-like"/>
    <property type="match status" value="1"/>
</dbReference>
<evidence type="ECO:0000256" key="1">
    <source>
        <dbReference type="ARBA" id="ARBA00022614"/>
    </source>
</evidence>
<dbReference type="InterPro" id="IPR022087">
    <property type="entry name" value="DA1-like_dom"/>
</dbReference>
<evidence type="ECO:0000256" key="2">
    <source>
        <dbReference type="ARBA" id="ARBA00022723"/>
    </source>
</evidence>
<dbReference type="Pfam" id="PF00931">
    <property type="entry name" value="NB-ARC"/>
    <property type="match status" value="1"/>
</dbReference>
<proteinExistence type="predicted"/>
<dbReference type="InterPro" id="IPR036390">
    <property type="entry name" value="WH_DNA-bd_sf"/>
</dbReference>
<evidence type="ECO:0000313" key="9">
    <source>
        <dbReference type="RefSeq" id="XP_010420518.1"/>
    </source>
</evidence>
<reference evidence="8" key="1">
    <citation type="journal article" date="2014" name="Nat. Commun.">
        <title>The emerging biofuel crop Camelina sativa retains a highly undifferentiated hexaploid genome structure.</title>
        <authorList>
            <person name="Kagale S."/>
            <person name="Koh C."/>
            <person name="Nixon J."/>
            <person name="Bollina V."/>
            <person name="Clarke W.E."/>
            <person name="Tuteja R."/>
            <person name="Spillane C."/>
            <person name="Robinson S.J."/>
            <person name="Links M.G."/>
            <person name="Clarke C."/>
            <person name="Higgins E.E."/>
            <person name="Huebert T."/>
            <person name="Sharpe A.G."/>
            <person name="Parkin I.A."/>
        </authorList>
    </citation>
    <scope>NUCLEOTIDE SEQUENCE [LARGE SCALE GENOMIC DNA]</scope>
    <source>
        <strain evidence="8">cv. DH55</strain>
    </source>
</reference>
<evidence type="ECO:0000259" key="7">
    <source>
        <dbReference type="PROSITE" id="PS50104"/>
    </source>
</evidence>
<dbReference type="InterPro" id="IPR011713">
    <property type="entry name" value="Leu-rich_rpt_3"/>
</dbReference>
<dbReference type="RefSeq" id="XP_010420518.1">
    <property type="nucleotide sequence ID" value="XM_010422216.2"/>
</dbReference>
<reference evidence="9" key="2">
    <citation type="submission" date="2025-08" db="UniProtKB">
        <authorList>
            <consortium name="RefSeq"/>
        </authorList>
    </citation>
    <scope>IDENTIFICATION</scope>
    <source>
        <tissue evidence="9">Leaf</tissue>
    </source>
</reference>
<dbReference type="CDD" id="cd09396">
    <property type="entry name" value="LIM_DA1"/>
    <property type="match status" value="1"/>
</dbReference>
<dbReference type="GeneID" id="104706087"/>
<dbReference type="InterPro" id="IPR032675">
    <property type="entry name" value="LRR_dom_sf"/>
</dbReference>
<feature type="domain" description="TIR" evidence="7">
    <location>
        <begin position="15"/>
        <end position="161"/>
    </location>
</feature>
<dbReference type="Pfam" id="PF12315">
    <property type="entry name" value="DA1-like"/>
    <property type="match status" value="1"/>
</dbReference>
<dbReference type="Gene3D" id="1.10.8.430">
    <property type="entry name" value="Helical domain of apoptotic protease-activating factors"/>
    <property type="match status" value="1"/>
</dbReference>
<dbReference type="InterPro" id="IPR042197">
    <property type="entry name" value="Apaf_helical"/>
</dbReference>
<gene>
    <name evidence="9" type="primary">LOC104706087</name>
</gene>
<dbReference type="Gene3D" id="3.40.50.10140">
    <property type="entry name" value="Toll/interleukin-1 receptor homology (TIR) domain"/>
    <property type="match status" value="1"/>
</dbReference>
<evidence type="ECO:0000313" key="8">
    <source>
        <dbReference type="Proteomes" id="UP000694864"/>
    </source>
</evidence>
<keyword evidence="3" id="KW-0677">Repeat</keyword>
<dbReference type="SMART" id="SM00132">
    <property type="entry name" value="LIM"/>
    <property type="match status" value="1"/>
</dbReference>
<dbReference type="Gene3D" id="2.10.110.10">
    <property type="entry name" value="Cysteine Rich Protein"/>
    <property type="match status" value="1"/>
</dbReference>
<dbReference type="InterPro" id="IPR058192">
    <property type="entry name" value="WHD_ROQ1-like"/>
</dbReference>
<dbReference type="InterPro" id="IPR045218">
    <property type="entry name" value="DA1-like"/>
</dbReference>
<dbReference type="InterPro" id="IPR001781">
    <property type="entry name" value="Znf_LIM"/>
</dbReference>
<dbReference type="Pfam" id="PF23282">
    <property type="entry name" value="WHD_ROQ1"/>
    <property type="match status" value="1"/>
</dbReference>
<dbReference type="PANTHER" id="PTHR24209:SF28">
    <property type="entry name" value="PROTEIN DA1-RELATED 4-RELATED"/>
    <property type="match status" value="1"/>
</dbReference>
<dbReference type="Proteomes" id="UP000694864">
    <property type="component" value="Chromosome 8"/>
</dbReference>
<dbReference type="Pfam" id="PF00412">
    <property type="entry name" value="LIM"/>
    <property type="match status" value="1"/>
</dbReference>
<dbReference type="InterPro" id="IPR000157">
    <property type="entry name" value="TIR_dom"/>
</dbReference>
<sequence length="1625" mass="186088">MEPPAARVATPMMADCSHIVNIICEETVLQSFVSHLSAALRREGISVFVDACRLRESRSFSVEQNQAALTDGARVFVVVISDERELNDPKFSEVIKGWSINSHVVVPVLYGLDPLIQVDGWANFWLEVENLTSHHSRISSNKILTDSELVEEIVRDVYGKLYPTERVGIYKRLLEIEELLYKQHSRDVRSIGIWGMPGIGKTTLAKAVCNHMSIDYDASCFIENFDEAFHKEGLHGLFKERIGKLLMEEFDIKSLCIMRPSLHRDKLYDKRILLVLDGVCDSLAAESFLKRLDWFGPGSLIIITSIDKQVFAFCQIYHIYKVQGLNAHEALQLFSQSAFGINEPEQNDMELSMKVIDYVNGNPLALSIYGRELMGKKSEMETAFFELKQCLPLKIQDVLKNAYSSLSDDEKNIVLDIAFFFKGETVNYVVQLLEGCHYFPRVAIDVLVDKCVLTISESTVQMNNLIQDSCQEIFNGETESCTRMWEPSRIRYLLEYDELESSGEAKATPKYCLVAEHIVSIILDTSNLKFDVKHDAFKNMFNLRFLKIYSSCSQYTSGLKFPKGLDSLPCGLRLLHWENYPLQSLPQDFDVRHLVDLSMPYSQLRKLGAKIKDLKMLKRLILCHSLQLVECDILIYAQNIELIDLQGCTGLQRFPDTSQLQNLRVVNLSGCTGIQSFSGVPPNIEELHLQGTHIREIPISNATLSSKVKLDMKKLWNLLENFSDAEHIDLECVTNLAKVTSYNQGMSKLVCLNMKYCSHLRSLPDMVSLESLEVLYLSGCSELEEIKGFPRNLRKLYLGGTAIVKLPQLPQSLEFLNAHGCKHLKSINLDFEQLPKHLIFSNCFKFSSQVSIELLEKGLTASLARAKQEELIKAHEVIICIPIDARQRSSFCLQAGSNAMKDLSPWMQKPISGFAMSVVVSFQDDYHNDVGLQIRCVGTWKTKNSRPDRIIHRYFQCWAPTEAPKVEEDHIFVFYDPIMHPSGSVENHIIKWAHEVKFEFETVNGENNPLGASCKVTECGVEVITAPSGDTINIIEEDTPPRKPEETINTIEEEEEDNLPRKPEETINIIEEDTLPIKLEETDRLLSFSEPQKLSSMHSKVRSKRIVFWKWIGCFPLSSKIFKSRRRRTRTLEKTLIESKETEKAIIESKEIEERNYEVETELIESKETENTLIESKEIEERKYALEEALRKSKEIEKTQQADEWGELKYFKDHVEEEIVLKEKGKRKQMDDDQTDEKEQIAHSKDYVEGEVDPPLSICNGCNSEIEDGISVNAFGVVWHPQCFYCRHCYKPIARHEVPDLRGMYHKQCYEEQRHPNCYVCKEKIPQTGEGITYVEHPFWREKYCPSHDIDKTSKCSSCERLKHCGTQYVMLADGRWVCQECVACAVMDSSACQPLHVEIREFFESLNMKVEKEFPVFLVERNALNRAEEEEKIDNQYQVVVRGICLSEEQIVTAVSNWKRISPRDKQLIRESHMVVGPCEVTAILILYGLPWPLTGYILAHEMMHAYLRLNGFKNINTVLEEGLCQVLGHMWLDSQTYAIPDTPTTSSSFSSFFTTPSTTISKKGDPSDFEKKLVNFCQHQIETDESPVYGDGFKKVSKMMASNHYNIKDTLKEILSISETRQY</sequence>
<organism evidence="8 9">
    <name type="scientific">Camelina sativa</name>
    <name type="common">False flax</name>
    <name type="synonym">Myagrum sativum</name>
    <dbReference type="NCBI Taxonomy" id="90675"/>
    <lineage>
        <taxon>Eukaryota</taxon>
        <taxon>Viridiplantae</taxon>
        <taxon>Streptophyta</taxon>
        <taxon>Embryophyta</taxon>
        <taxon>Tracheophyta</taxon>
        <taxon>Spermatophyta</taxon>
        <taxon>Magnoliopsida</taxon>
        <taxon>eudicotyledons</taxon>
        <taxon>Gunneridae</taxon>
        <taxon>Pentapetalae</taxon>
        <taxon>rosids</taxon>
        <taxon>malvids</taxon>
        <taxon>Brassicales</taxon>
        <taxon>Brassicaceae</taxon>
        <taxon>Camelineae</taxon>
        <taxon>Camelina</taxon>
    </lineage>
</organism>
<dbReference type="PROSITE" id="PS50023">
    <property type="entry name" value="LIM_DOMAIN_2"/>
    <property type="match status" value="1"/>
</dbReference>